<accession>A8EYR6</accession>
<evidence type="ECO:0000313" key="1">
    <source>
        <dbReference type="EMBL" id="ABV73499.1"/>
    </source>
</evidence>
<dbReference type="Proteomes" id="UP000007056">
    <property type="component" value="Chromosome"/>
</dbReference>
<dbReference type="KEGG" id="rcm:A1E_02775"/>
<dbReference type="HOGENOM" id="CLU_170374_0_0_5"/>
<proteinExistence type="predicted"/>
<dbReference type="AlphaFoldDB" id="A8EYR6"/>
<gene>
    <name evidence="1" type="ordered locus">A1E_02775</name>
</gene>
<reference evidence="2" key="1">
    <citation type="submission" date="2007-09" db="EMBL/GenBank/DDBJ databases">
        <title>Complete genome sequence of Rickettsia canadensis.</title>
        <authorList>
            <person name="Madan A."/>
            <person name="Fahey J."/>
            <person name="Helton E."/>
            <person name="Ketteman M."/>
            <person name="Madan A."/>
            <person name="Rodrigues S."/>
            <person name="Sanchez A."/>
            <person name="Whiting M."/>
            <person name="Dasch G."/>
            <person name="Eremeeva M."/>
        </authorList>
    </citation>
    <scope>NUCLEOTIDE SEQUENCE [LARGE SCALE GENOMIC DNA]</scope>
    <source>
        <strain evidence="2">McKiel</strain>
    </source>
</reference>
<protein>
    <submittedName>
        <fullName evidence="1">Uncharacterized protein</fullName>
    </submittedName>
</protein>
<dbReference type="EMBL" id="CP000409">
    <property type="protein sequence ID" value="ABV73499.1"/>
    <property type="molecule type" value="Genomic_DNA"/>
</dbReference>
<name>A8EYR6_RICCK</name>
<organism evidence="1 2">
    <name type="scientific">Rickettsia canadensis (strain McKiel)</name>
    <dbReference type="NCBI Taxonomy" id="293613"/>
    <lineage>
        <taxon>Bacteria</taxon>
        <taxon>Pseudomonadati</taxon>
        <taxon>Pseudomonadota</taxon>
        <taxon>Alphaproteobacteria</taxon>
        <taxon>Rickettsiales</taxon>
        <taxon>Rickettsiaceae</taxon>
        <taxon>Rickettsieae</taxon>
        <taxon>Rickettsia</taxon>
        <taxon>belli group</taxon>
    </lineage>
</organism>
<evidence type="ECO:0000313" key="2">
    <source>
        <dbReference type="Proteomes" id="UP000007056"/>
    </source>
</evidence>
<sequence>MYIQNYDLSLKIHLKPETVKYNYSKTCRAIFRDNKCNIDKVYIGLYKVKEILKKSLRILALVKKTAIITAVKSYSARIVLVLEF</sequence>
<dbReference type="STRING" id="293613.A1E_02775"/>